<reference evidence="3" key="1">
    <citation type="submission" date="2022-05" db="EMBL/GenBank/DDBJ databases">
        <title>The Musa troglodytarum L. genome provides insights into the mechanism of non-climacteric behaviour and enrichment of carotenoids.</title>
        <authorList>
            <person name="Wang J."/>
        </authorList>
    </citation>
    <scope>NUCLEOTIDE SEQUENCE</scope>
    <source>
        <tissue evidence="3">Leaf</tissue>
    </source>
</reference>
<proteinExistence type="predicted"/>
<evidence type="ECO:0000256" key="1">
    <source>
        <dbReference type="SAM" id="MobiDB-lite"/>
    </source>
</evidence>
<protein>
    <recommendedName>
        <fullName evidence="2">Retroviral polymerase SH3-like domain-containing protein</fullName>
    </recommendedName>
</protein>
<organism evidence="3 4">
    <name type="scientific">Musa troglodytarum</name>
    <name type="common">fe'i banana</name>
    <dbReference type="NCBI Taxonomy" id="320322"/>
    <lineage>
        <taxon>Eukaryota</taxon>
        <taxon>Viridiplantae</taxon>
        <taxon>Streptophyta</taxon>
        <taxon>Embryophyta</taxon>
        <taxon>Tracheophyta</taxon>
        <taxon>Spermatophyta</taxon>
        <taxon>Magnoliopsida</taxon>
        <taxon>Liliopsida</taxon>
        <taxon>Zingiberales</taxon>
        <taxon>Musaceae</taxon>
        <taxon>Musa</taxon>
    </lineage>
</organism>
<feature type="region of interest" description="Disordered" evidence="1">
    <location>
        <begin position="1"/>
        <end position="29"/>
    </location>
</feature>
<feature type="compositionally biased region" description="Gly residues" evidence="1">
    <location>
        <begin position="1"/>
        <end position="10"/>
    </location>
</feature>
<keyword evidence="4" id="KW-1185">Reference proteome</keyword>
<dbReference type="EMBL" id="CP097502">
    <property type="protein sequence ID" value="URD73988.1"/>
    <property type="molecule type" value="Genomic_DNA"/>
</dbReference>
<evidence type="ECO:0000259" key="2">
    <source>
        <dbReference type="Pfam" id="PF25597"/>
    </source>
</evidence>
<feature type="compositionally biased region" description="Acidic residues" evidence="1">
    <location>
        <begin position="140"/>
        <end position="162"/>
    </location>
</feature>
<evidence type="ECO:0000313" key="4">
    <source>
        <dbReference type="Proteomes" id="UP001055439"/>
    </source>
</evidence>
<dbReference type="AlphaFoldDB" id="A0A9E7EBM0"/>
<sequence length="305" mass="34647">MRGSRGGHGGCPREFLLTRSRSSSKERGTSIMKRVVSRDGSSGAVGRVEDIIACGRWKEKGAATACNGSVRHRYDHEEFGYRLWNPVNKKIVRSRDVVFLEDQLFDNGDTVEKPETSVYIPWSSGPVPPPIVHDDHGRDDNEEEECGENVNDDTSTVDEVELTEQAPPPPVEIPLRTSTRERQPSTRYPPHEYVMLTDRGEPETYQKAILYEHKSEWVKAMQEEMRSLLENHIYDLSTIITFLSTRRSYIGYADQGYPLIEANPSCGLALPFTGKSSSCKMDGERGHYNISWQPKRILRPQRNAF</sequence>
<dbReference type="OrthoDB" id="6776856at2759"/>
<gene>
    <name evidence="3" type="ORF">MUK42_36205</name>
</gene>
<dbReference type="InterPro" id="IPR057670">
    <property type="entry name" value="SH3_retrovirus"/>
</dbReference>
<feature type="region of interest" description="Disordered" evidence="1">
    <location>
        <begin position="118"/>
        <end position="190"/>
    </location>
</feature>
<dbReference type="Pfam" id="PF25597">
    <property type="entry name" value="SH3_retrovirus"/>
    <property type="match status" value="1"/>
</dbReference>
<feature type="domain" description="Retroviral polymerase SH3-like" evidence="2">
    <location>
        <begin position="74"/>
        <end position="110"/>
    </location>
</feature>
<evidence type="ECO:0000313" key="3">
    <source>
        <dbReference type="EMBL" id="URD73988.1"/>
    </source>
</evidence>
<accession>A0A9E7EBM0</accession>
<dbReference type="Proteomes" id="UP001055439">
    <property type="component" value="Chromosome 1"/>
</dbReference>
<name>A0A9E7EBM0_9LILI</name>